<dbReference type="KEGG" id="nnu:104601476"/>
<accession>A0A1U8ALA4</accession>
<dbReference type="FunFam" id="3.40.50.300:FF:000840">
    <property type="entry name" value="Immune-associated nucleotide-binding protein 9"/>
    <property type="match status" value="1"/>
</dbReference>
<dbReference type="InterPro" id="IPR027417">
    <property type="entry name" value="P-loop_NTPase"/>
</dbReference>
<dbReference type="InterPro" id="IPR045058">
    <property type="entry name" value="GIMA/IAN/Toc"/>
</dbReference>
<dbReference type="Gene3D" id="3.40.50.300">
    <property type="entry name" value="P-loop containing nucleotide triphosphate hydrolases"/>
    <property type="match status" value="1"/>
</dbReference>
<dbReference type="AlphaFoldDB" id="A0A1U8ALA4"/>
<protein>
    <submittedName>
        <fullName evidence="7">Immune-associated nucleotide-binding protein 8-like isoform X1</fullName>
    </submittedName>
</protein>
<evidence type="ECO:0000256" key="2">
    <source>
        <dbReference type="ARBA" id="ARBA00022741"/>
    </source>
</evidence>
<name>A0A1U8ALA4_NELNU</name>
<dbReference type="CDD" id="cd01852">
    <property type="entry name" value="AIG1"/>
    <property type="match status" value="1"/>
</dbReference>
<dbReference type="Proteomes" id="UP000189703">
    <property type="component" value="Unplaced"/>
</dbReference>
<dbReference type="PANTHER" id="PTHR10903">
    <property type="entry name" value="GTPASE, IMAP FAMILY MEMBER-RELATED"/>
    <property type="match status" value="1"/>
</dbReference>
<keyword evidence="2" id="KW-0547">Nucleotide-binding</keyword>
<evidence type="ECO:0000313" key="6">
    <source>
        <dbReference type="Proteomes" id="UP000189703"/>
    </source>
</evidence>
<dbReference type="PROSITE" id="PS51720">
    <property type="entry name" value="G_AIG1"/>
    <property type="match status" value="1"/>
</dbReference>
<organism evidence="6 7">
    <name type="scientific">Nelumbo nucifera</name>
    <name type="common">Sacred lotus</name>
    <dbReference type="NCBI Taxonomy" id="4432"/>
    <lineage>
        <taxon>Eukaryota</taxon>
        <taxon>Viridiplantae</taxon>
        <taxon>Streptophyta</taxon>
        <taxon>Embryophyta</taxon>
        <taxon>Tracheophyta</taxon>
        <taxon>Spermatophyta</taxon>
        <taxon>Magnoliopsida</taxon>
        <taxon>Proteales</taxon>
        <taxon>Nelumbonaceae</taxon>
        <taxon>Nelumbo</taxon>
    </lineage>
</organism>
<dbReference type="OMA" id="HKGAHYS"/>
<keyword evidence="4" id="KW-0175">Coiled coil</keyword>
<dbReference type="RefSeq" id="XP_010263122.1">
    <property type="nucleotide sequence ID" value="XM_010264820.2"/>
</dbReference>
<dbReference type="PANTHER" id="PTHR10903:SF184">
    <property type="entry name" value="GTP-BINDING PROTEIN A"/>
    <property type="match status" value="1"/>
</dbReference>
<dbReference type="GO" id="GO:0003924">
    <property type="term" value="F:GTPase activity"/>
    <property type="evidence" value="ECO:0000318"/>
    <property type="project" value="GO_Central"/>
</dbReference>
<dbReference type="STRING" id="4432.A0A1U8ALA4"/>
<evidence type="ECO:0000256" key="1">
    <source>
        <dbReference type="ARBA" id="ARBA00008535"/>
    </source>
</evidence>
<feature type="coiled-coil region" evidence="4">
    <location>
        <begin position="258"/>
        <end position="324"/>
    </location>
</feature>
<comment type="similarity">
    <text evidence="1">Belongs to the TRAFAC class TrmE-Era-EngA-EngB-Septin-like GTPase superfamily. AIG1/Toc34/Toc159-like paraseptin GTPase family. IAN subfamily.</text>
</comment>
<dbReference type="GO" id="GO:0005525">
    <property type="term" value="F:GTP binding"/>
    <property type="evidence" value="ECO:0007669"/>
    <property type="project" value="UniProtKB-KW"/>
</dbReference>
<dbReference type="InParanoid" id="A0A1U8ALA4"/>
<dbReference type="Pfam" id="PF04548">
    <property type="entry name" value="AIG1"/>
    <property type="match status" value="1"/>
</dbReference>
<evidence type="ECO:0000256" key="4">
    <source>
        <dbReference type="SAM" id="Coils"/>
    </source>
</evidence>
<dbReference type="GeneID" id="104601476"/>
<sequence>MAASPNNITIVLLGRTGNGKSATGNCILKKNAFRSKRSSNSVTKTTQMNTSVLQDGRTVNVIDTPGMFDFALGAQIIEKEIVKCIDLAKNGIHAMLFVFSINSRFTVEEEAAVRVIKGLFGHTITDYVIIVFTGGDMLDDDTDEGLKEYLDECPKPLQEILQQCNNRVALFDNKTNDPNKRELQVCKLISLVDKVIKDNGGQPYTNELFIKLQKEIASQHKQFEIASKGKTEKEISMMQEKMQKGYEEQLKQVTEMLEKKFEDTISQLQEELKQEKVALSKAIKQAQMDRQKSAGEVRNLVQELTELRKEKDQFLKKVEKMNKSDDECACVVS</sequence>
<dbReference type="eggNOG" id="ENOG502R7PE">
    <property type="taxonomic scope" value="Eukaryota"/>
</dbReference>
<evidence type="ECO:0000313" key="7">
    <source>
        <dbReference type="RefSeq" id="XP_010263122.1"/>
    </source>
</evidence>
<proteinExistence type="inferred from homology"/>
<dbReference type="OrthoDB" id="8954335at2759"/>
<evidence type="ECO:0000256" key="3">
    <source>
        <dbReference type="ARBA" id="ARBA00023134"/>
    </source>
</evidence>
<dbReference type="InterPro" id="IPR006703">
    <property type="entry name" value="G_AIG1"/>
</dbReference>
<reference evidence="7" key="1">
    <citation type="submission" date="2025-08" db="UniProtKB">
        <authorList>
            <consortium name="RefSeq"/>
        </authorList>
    </citation>
    <scope>IDENTIFICATION</scope>
</reference>
<keyword evidence="3" id="KW-0342">GTP-binding</keyword>
<evidence type="ECO:0000259" key="5">
    <source>
        <dbReference type="PROSITE" id="PS51720"/>
    </source>
</evidence>
<gene>
    <name evidence="7" type="primary">LOC104601476</name>
</gene>
<feature type="domain" description="AIG1-type G" evidence="5">
    <location>
        <begin position="5"/>
        <end position="213"/>
    </location>
</feature>
<keyword evidence="6" id="KW-1185">Reference proteome</keyword>
<dbReference type="SUPFAM" id="SSF52540">
    <property type="entry name" value="P-loop containing nucleoside triphosphate hydrolases"/>
    <property type="match status" value="1"/>
</dbReference>